<accession>A0A0E9RUD3</accession>
<protein>
    <submittedName>
        <fullName evidence="1">Uncharacterized protein</fullName>
    </submittedName>
</protein>
<reference evidence="1" key="2">
    <citation type="journal article" date="2015" name="Fish Shellfish Immunol.">
        <title>Early steps in the European eel (Anguilla anguilla)-Vibrio vulnificus interaction in the gills: Role of the RtxA13 toxin.</title>
        <authorList>
            <person name="Callol A."/>
            <person name="Pajuelo D."/>
            <person name="Ebbesson L."/>
            <person name="Teles M."/>
            <person name="MacKenzie S."/>
            <person name="Amaro C."/>
        </authorList>
    </citation>
    <scope>NUCLEOTIDE SEQUENCE</scope>
</reference>
<dbReference type="EMBL" id="GBXM01076160">
    <property type="protein sequence ID" value="JAH32417.1"/>
    <property type="molecule type" value="Transcribed_RNA"/>
</dbReference>
<sequence length="48" mass="5464">MKSHLQVLKSSLPQGVIREAKHMAIEELYSDTAQDTSVTKWHLLLSRS</sequence>
<organism evidence="1">
    <name type="scientific">Anguilla anguilla</name>
    <name type="common">European freshwater eel</name>
    <name type="synonym">Muraena anguilla</name>
    <dbReference type="NCBI Taxonomy" id="7936"/>
    <lineage>
        <taxon>Eukaryota</taxon>
        <taxon>Metazoa</taxon>
        <taxon>Chordata</taxon>
        <taxon>Craniata</taxon>
        <taxon>Vertebrata</taxon>
        <taxon>Euteleostomi</taxon>
        <taxon>Actinopterygii</taxon>
        <taxon>Neopterygii</taxon>
        <taxon>Teleostei</taxon>
        <taxon>Anguilliformes</taxon>
        <taxon>Anguillidae</taxon>
        <taxon>Anguilla</taxon>
    </lineage>
</organism>
<proteinExistence type="predicted"/>
<dbReference type="AlphaFoldDB" id="A0A0E9RUD3"/>
<reference evidence="1" key="1">
    <citation type="submission" date="2014-11" db="EMBL/GenBank/DDBJ databases">
        <authorList>
            <person name="Amaro Gonzalez C."/>
        </authorList>
    </citation>
    <scope>NUCLEOTIDE SEQUENCE</scope>
</reference>
<evidence type="ECO:0000313" key="1">
    <source>
        <dbReference type="EMBL" id="JAH32417.1"/>
    </source>
</evidence>
<name>A0A0E9RUD3_ANGAN</name>